<gene>
    <name evidence="8" type="ORF">NE237_000737</name>
</gene>
<evidence type="ECO:0000256" key="5">
    <source>
        <dbReference type="ARBA" id="ARBA00023015"/>
    </source>
</evidence>
<evidence type="ECO:0000256" key="1">
    <source>
        <dbReference type="ARBA" id="ARBA00004123"/>
    </source>
</evidence>
<evidence type="ECO:0000313" key="9">
    <source>
        <dbReference type="Proteomes" id="UP001141806"/>
    </source>
</evidence>
<comment type="subcellular location">
    <subcellularLocation>
        <location evidence="1">Nucleus</location>
    </subcellularLocation>
</comment>
<dbReference type="PANTHER" id="PTHR48249">
    <property type="entry name" value="MEDIATOR OF RNA POLYMERASE II TRANSCRIPTION SUBUNIT 13"/>
    <property type="match status" value="1"/>
</dbReference>
<dbReference type="AlphaFoldDB" id="A0A9Q0KSP6"/>
<dbReference type="OrthoDB" id="103819at2759"/>
<dbReference type="EMBL" id="JAMYWD010000003">
    <property type="protein sequence ID" value="KAJ4975631.1"/>
    <property type="molecule type" value="Genomic_DNA"/>
</dbReference>
<dbReference type="PANTHER" id="PTHR48249:SF3">
    <property type="entry name" value="MEDIATOR OF RNA POLYMERASE II TRANSCRIPTION SUBUNIT 13"/>
    <property type="match status" value="1"/>
</dbReference>
<keyword evidence="6" id="KW-0804">Transcription</keyword>
<dbReference type="GO" id="GO:0016592">
    <property type="term" value="C:mediator complex"/>
    <property type="evidence" value="ECO:0007669"/>
    <property type="project" value="TreeGrafter"/>
</dbReference>
<keyword evidence="4" id="KW-0678">Repressor</keyword>
<evidence type="ECO:0000256" key="4">
    <source>
        <dbReference type="ARBA" id="ARBA00022491"/>
    </source>
</evidence>
<comment type="similarity">
    <text evidence="2">Belongs to the Mediator complex subunit 13 family.</text>
</comment>
<evidence type="ECO:0000256" key="6">
    <source>
        <dbReference type="ARBA" id="ARBA00023163"/>
    </source>
</evidence>
<evidence type="ECO:0000256" key="2">
    <source>
        <dbReference type="ARBA" id="ARBA00009354"/>
    </source>
</evidence>
<organism evidence="8 9">
    <name type="scientific">Protea cynaroides</name>
    <dbReference type="NCBI Taxonomy" id="273540"/>
    <lineage>
        <taxon>Eukaryota</taxon>
        <taxon>Viridiplantae</taxon>
        <taxon>Streptophyta</taxon>
        <taxon>Embryophyta</taxon>
        <taxon>Tracheophyta</taxon>
        <taxon>Spermatophyta</taxon>
        <taxon>Magnoliopsida</taxon>
        <taxon>Proteales</taxon>
        <taxon>Proteaceae</taxon>
        <taxon>Protea</taxon>
    </lineage>
</organism>
<sequence length="371" mass="41663">MSDLKLRYGWFERCVRNSPSDSMHCVYCDAVFRVSPALNELVLLKEIAFTVYNKAPRISRSSFSDVHSARILGKPNSSLMQMTAIPGMWKECVPRITGTSLPTEGELDSGLRPGNWDNSWQSSRAETGSVEHGVMPTVFNNETSESTRVSTDDSAGGGFMQGSSSAGSMDIVSSSLLDGSEPEGFGCNNQKIASLHCCYGWTEDWRCRQDTKGLQCVFVQVLHQVCQMISCSCPEVGTAKSRDIVITRIGSFFKLEFQEWQKVIYFVSGNEVKKWPLQLRRYSPDGIQKWDLLTAARDEFSRKNSTFLTQPSVQSSHKSLHFYERCSRTEQYKEAAYGWANSFMLIFLLLGWELKVAAALDHQAIRKVSAL</sequence>
<accession>A0A9Q0KSP6</accession>
<name>A0A9Q0KSP6_9MAGN</name>
<evidence type="ECO:0000256" key="3">
    <source>
        <dbReference type="ARBA" id="ARBA00019618"/>
    </source>
</evidence>
<proteinExistence type="inferred from homology"/>
<dbReference type="GO" id="GO:0003713">
    <property type="term" value="F:transcription coactivator activity"/>
    <property type="evidence" value="ECO:0007669"/>
    <property type="project" value="TreeGrafter"/>
</dbReference>
<reference evidence="8" key="1">
    <citation type="journal article" date="2023" name="Plant J.">
        <title>The genome of the king protea, Protea cynaroides.</title>
        <authorList>
            <person name="Chang J."/>
            <person name="Duong T.A."/>
            <person name="Schoeman C."/>
            <person name="Ma X."/>
            <person name="Roodt D."/>
            <person name="Barker N."/>
            <person name="Li Z."/>
            <person name="Van de Peer Y."/>
            <person name="Mizrachi E."/>
        </authorList>
    </citation>
    <scope>NUCLEOTIDE SEQUENCE</scope>
    <source>
        <tissue evidence="8">Young leaves</tissue>
    </source>
</reference>
<evidence type="ECO:0000313" key="8">
    <source>
        <dbReference type="EMBL" id="KAJ4975631.1"/>
    </source>
</evidence>
<dbReference type="InterPro" id="IPR051139">
    <property type="entry name" value="Mediator_complx_sub13"/>
</dbReference>
<protein>
    <recommendedName>
        <fullName evidence="3">Mediator of RNA polymerase II transcription subunit 13</fullName>
    </recommendedName>
</protein>
<keyword evidence="9" id="KW-1185">Reference proteome</keyword>
<dbReference type="GO" id="GO:0045944">
    <property type="term" value="P:positive regulation of transcription by RNA polymerase II"/>
    <property type="evidence" value="ECO:0007669"/>
    <property type="project" value="TreeGrafter"/>
</dbReference>
<comment type="caution">
    <text evidence="8">The sequence shown here is derived from an EMBL/GenBank/DDBJ whole genome shotgun (WGS) entry which is preliminary data.</text>
</comment>
<keyword evidence="7" id="KW-0539">Nucleus</keyword>
<dbReference type="Proteomes" id="UP001141806">
    <property type="component" value="Unassembled WGS sequence"/>
</dbReference>
<evidence type="ECO:0000256" key="7">
    <source>
        <dbReference type="ARBA" id="ARBA00023242"/>
    </source>
</evidence>
<keyword evidence="5" id="KW-0805">Transcription regulation</keyword>